<evidence type="ECO:0000259" key="1">
    <source>
        <dbReference type="Pfam" id="PF13524"/>
    </source>
</evidence>
<evidence type="ECO:0000313" key="3">
    <source>
        <dbReference type="Proteomes" id="UP001171529"/>
    </source>
</evidence>
<reference evidence="2" key="1">
    <citation type="submission" date="2022-12" db="EMBL/GenBank/DDBJ databases">
        <authorList>
            <person name="Uljanovas D."/>
        </authorList>
    </citation>
    <scope>NUCLEOTIDE SEQUENCE</scope>
    <source>
        <strain evidence="2">RCM39</strain>
    </source>
</reference>
<dbReference type="Proteomes" id="UP001171529">
    <property type="component" value="Unassembled WGS sequence"/>
</dbReference>
<evidence type="ECO:0000313" key="2">
    <source>
        <dbReference type="EMBL" id="MDN5062717.1"/>
    </source>
</evidence>
<accession>A0AAW7PNI8</accession>
<name>A0AAW7PNI8_9BACT</name>
<feature type="domain" description="Spore protein YkvP/CgeB glycosyl transferase-like" evidence="1">
    <location>
        <begin position="278"/>
        <end position="360"/>
    </location>
</feature>
<dbReference type="EC" id="2.4.-.-" evidence="2"/>
<dbReference type="InterPro" id="IPR055259">
    <property type="entry name" value="YkvP/CgeB_Glyco_trans-like"/>
</dbReference>
<keyword evidence="2" id="KW-0328">Glycosyltransferase</keyword>
<organism evidence="2 3">
    <name type="scientific">Aliarcobacter butzleri</name>
    <dbReference type="NCBI Taxonomy" id="28197"/>
    <lineage>
        <taxon>Bacteria</taxon>
        <taxon>Pseudomonadati</taxon>
        <taxon>Campylobacterota</taxon>
        <taxon>Epsilonproteobacteria</taxon>
        <taxon>Campylobacterales</taxon>
        <taxon>Arcobacteraceae</taxon>
        <taxon>Aliarcobacter</taxon>
    </lineage>
</organism>
<reference evidence="2" key="2">
    <citation type="journal article" date="2023" name="Microorganisms">
        <title>Genomic Characterization of Arcobacter butzleri Strains Isolated from Various Sources in Lithuania.</title>
        <authorList>
            <person name="Uljanovas D."/>
            <person name="Golz G."/>
            <person name="Fleischmann S."/>
            <person name="Kudirkiene E."/>
            <person name="Kasetiene N."/>
            <person name="Grineviciene A."/>
            <person name="Tamuleviciene E."/>
            <person name="Aksomaitiene J."/>
            <person name="Alter T."/>
            <person name="Malakauskas M."/>
        </authorList>
    </citation>
    <scope>NUCLEOTIDE SEQUENCE</scope>
    <source>
        <strain evidence="2">RCM39</strain>
    </source>
</reference>
<protein>
    <submittedName>
        <fullName evidence="2">Glycosyltransferase</fullName>
        <ecNumber evidence="2">2.4.-.-</ecNumber>
    </submittedName>
</protein>
<dbReference type="GO" id="GO:0016757">
    <property type="term" value="F:glycosyltransferase activity"/>
    <property type="evidence" value="ECO:0007669"/>
    <property type="project" value="UniProtKB-KW"/>
</dbReference>
<dbReference type="AlphaFoldDB" id="A0AAW7PNI8"/>
<dbReference type="EMBL" id="JAPZDC010000001">
    <property type="protein sequence ID" value="MDN5062717.1"/>
    <property type="molecule type" value="Genomic_DNA"/>
</dbReference>
<gene>
    <name evidence="2" type="ORF">O8C91_00765</name>
</gene>
<proteinExistence type="predicted"/>
<comment type="caution">
    <text evidence="2">The sequence shown here is derived from an EMBL/GenBank/DDBJ whole genome shotgun (WGS) entry which is preliminary data.</text>
</comment>
<keyword evidence="2" id="KW-0808">Transferase</keyword>
<sequence>MKILYLDINAIYHNPTRNNIPFLLKEISELYIYGLGYTSNDLLEKGLKYFYELNGPFDFICTNEHIIFYQDDYNDYSKAYKNNYFIQFDLERIKNILSEQYNFFMECKDKKVAFLLESDYYNFTENKINILHKIEPYIIFWGKEFILNTCKLKDLKQETFGNLTNDNWYKFIQEYKKIISLPHFVNSSEFYFECLDNRKNIIYVAGMNYYHRKKVIETLKKSKYKIDGKKYYNKIYSLMRKLKIKPDAHPILMRLYNILFKNELEQNKYIFTCGSALEWPIRKFFEIPACGSILLAKPFYNAEKLGFIDGDNFIKTDYNDIEDKIKWLEENPQIAQKIAKNGQDLIWKTHSLNARTEQLRESLEAIIENRFNGTYWENGKFYIIDKIKEK</sequence>
<dbReference type="RefSeq" id="WP_301344650.1">
    <property type="nucleotide sequence ID" value="NZ_JAPZDB010000004.1"/>
</dbReference>
<dbReference type="Pfam" id="PF13524">
    <property type="entry name" value="Glyco_trans_1_2"/>
    <property type="match status" value="1"/>
</dbReference>